<accession>A0AAJ0DKU2</accession>
<organism evidence="1 2">
    <name type="scientific">Extremus antarcticus</name>
    <dbReference type="NCBI Taxonomy" id="702011"/>
    <lineage>
        <taxon>Eukaryota</taxon>
        <taxon>Fungi</taxon>
        <taxon>Dikarya</taxon>
        <taxon>Ascomycota</taxon>
        <taxon>Pezizomycotina</taxon>
        <taxon>Dothideomycetes</taxon>
        <taxon>Dothideomycetidae</taxon>
        <taxon>Mycosphaerellales</taxon>
        <taxon>Extremaceae</taxon>
        <taxon>Extremus</taxon>
    </lineage>
</organism>
<sequence>MSSVARVEEETTLQVTIATDFGGVDLTKCESQEHSPLFRLPAEIRNMIFFLATRPDYKSDNIYTKYMDRQPFHLDDSLVQQYHTTLLQTCRLAWLETNKLPMQGVTHHFYNMHEDGPVFSDRGAASIAAADHHYFLWLSLTPNGRRNFYHIHHHANVCRVSCNHDIMAILLRPSRSLKPFPYPPAILTLTLRHDHKHNRINYRSWLIHLVTTFVETAADLNLATVRLELEAEALEVAEFKSAAEDYTSLIVVRGLQKRPPVDRRIPSRLVLQLPIEERSALGTADEIGPGASKEPSDKRVYRACILTWK</sequence>
<protein>
    <submittedName>
        <fullName evidence="1">Uncharacterized protein</fullName>
    </submittedName>
</protein>
<proteinExistence type="predicted"/>
<dbReference type="AlphaFoldDB" id="A0AAJ0DKU2"/>
<evidence type="ECO:0000313" key="1">
    <source>
        <dbReference type="EMBL" id="KAK3052300.1"/>
    </source>
</evidence>
<gene>
    <name evidence="1" type="ORF">LTR09_006510</name>
</gene>
<comment type="caution">
    <text evidence="1">The sequence shown here is derived from an EMBL/GenBank/DDBJ whole genome shotgun (WGS) entry which is preliminary data.</text>
</comment>
<evidence type="ECO:0000313" key="2">
    <source>
        <dbReference type="Proteomes" id="UP001271007"/>
    </source>
</evidence>
<reference evidence="1" key="1">
    <citation type="submission" date="2023-04" db="EMBL/GenBank/DDBJ databases">
        <title>Black Yeasts Isolated from many extreme environments.</title>
        <authorList>
            <person name="Coleine C."/>
            <person name="Stajich J.E."/>
            <person name="Selbmann L."/>
        </authorList>
    </citation>
    <scope>NUCLEOTIDE SEQUENCE</scope>
    <source>
        <strain evidence="1">CCFEE 5312</strain>
    </source>
</reference>
<dbReference type="EMBL" id="JAWDJX010000021">
    <property type="protein sequence ID" value="KAK3052300.1"/>
    <property type="molecule type" value="Genomic_DNA"/>
</dbReference>
<name>A0AAJ0DKU2_9PEZI</name>
<dbReference type="Proteomes" id="UP001271007">
    <property type="component" value="Unassembled WGS sequence"/>
</dbReference>
<keyword evidence="2" id="KW-1185">Reference proteome</keyword>